<dbReference type="FunFam" id="3.20.20.80:FF:000016">
    <property type="entry name" value="Maltase-glucoamylase, intestinal"/>
    <property type="match status" value="2"/>
</dbReference>
<comment type="similarity">
    <text evidence="4">Belongs to the glycosyl hydrolase 31 family.</text>
</comment>
<keyword evidence="13 19" id="KW-0472">Membrane</keyword>
<dbReference type="InParanoid" id="A0A6J2X100"/>
<keyword evidence="15" id="KW-0325">Glycoprotein</keyword>
<evidence type="ECO:0000256" key="4">
    <source>
        <dbReference type="ARBA" id="ARBA00007806"/>
    </source>
</evidence>
<keyword evidence="21" id="KW-1185">Reference proteome</keyword>
<dbReference type="InterPro" id="IPR048395">
    <property type="entry name" value="Glyco_hydro_31_C"/>
</dbReference>
<dbReference type="PANTHER" id="PTHR22762">
    <property type="entry name" value="ALPHA-GLUCOSIDASE"/>
    <property type="match status" value="1"/>
</dbReference>
<dbReference type="FunFam" id="2.60.40.1180:FF:000001">
    <property type="entry name" value="Maltase-glucoamylase, intestinal"/>
    <property type="match status" value="2"/>
</dbReference>
<keyword evidence="14" id="KW-1015">Disulfide bond</keyword>
<dbReference type="Gene3D" id="4.10.110.10">
    <property type="entry name" value="Spasmolytic Protein, domain 1"/>
    <property type="match status" value="2"/>
</dbReference>
<dbReference type="InterPro" id="IPR025887">
    <property type="entry name" value="Glyco_hydro_31_N_dom"/>
</dbReference>
<evidence type="ECO:0000256" key="11">
    <source>
        <dbReference type="ARBA" id="ARBA00022968"/>
    </source>
</evidence>
<dbReference type="RefSeq" id="XP_030650308.1">
    <property type="nucleotide sequence ID" value="XM_030794448.1"/>
</dbReference>
<evidence type="ECO:0000256" key="6">
    <source>
        <dbReference type="ARBA" id="ARBA00022641"/>
    </source>
</evidence>
<dbReference type="InterPro" id="IPR017957">
    <property type="entry name" value="P_trefoil_CS"/>
</dbReference>
<comment type="caution">
    <text evidence="18">Lacks conserved residue(s) required for the propagation of feature annotation.</text>
</comment>
<keyword evidence="8" id="KW-0732">Signal</keyword>
<dbReference type="InterPro" id="IPR000519">
    <property type="entry name" value="P_trefoil_dom"/>
</dbReference>
<evidence type="ECO:0000256" key="5">
    <source>
        <dbReference type="ARBA" id="ARBA00012741"/>
    </source>
</evidence>
<dbReference type="SMART" id="SM00018">
    <property type="entry name" value="PD"/>
    <property type="match status" value="2"/>
</dbReference>
<comment type="catalytic activity">
    <reaction evidence="1">
        <text>Hydrolysis of terminal, non-reducing (1-&gt;4)-linked alpha-D-glucose residues with release of alpha-D-glucose.</text>
        <dbReference type="EC" id="3.2.1.20"/>
    </reaction>
</comment>
<dbReference type="SUPFAM" id="SSF74650">
    <property type="entry name" value="Galactose mutarotase-like"/>
    <property type="match status" value="2"/>
</dbReference>
<keyword evidence="12 19" id="KW-1133">Transmembrane helix</keyword>
<dbReference type="OrthoDB" id="5839090at2759"/>
<evidence type="ECO:0000256" key="16">
    <source>
        <dbReference type="ARBA" id="ARBA00023295"/>
    </source>
</evidence>
<keyword evidence="10" id="KW-0378">Hydrolase</keyword>
<dbReference type="GO" id="GO:0005975">
    <property type="term" value="P:carbohydrate metabolic process"/>
    <property type="evidence" value="ECO:0007669"/>
    <property type="project" value="InterPro"/>
</dbReference>
<keyword evidence="7 19" id="KW-0812">Transmembrane</keyword>
<dbReference type="InterPro" id="IPR011013">
    <property type="entry name" value="Gal_mutarotase_sf_dom"/>
</dbReference>
<keyword evidence="6" id="KW-0765">Sulfation</keyword>
<dbReference type="GO" id="GO:0005737">
    <property type="term" value="C:cytoplasm"/>
    <property type="evidence" value="ECO:0007669"/>
    <property type="project" value="UniProtKB-ARBA"/>
</dbReference>
<dbReference type="InterPro" id="IPR017853">
    <property type="entry name" value="GH"/>
</dbReference>
<dbReference type="Proteomes" id="UP000504632">
    <property type="component" value="Chromosome 2"/>
</dbReference>
<dbReference type="InterPro" id="IPR013780">
    <property type="entry name" value="Glyco_hydro_b"/>
</dbReference>
<dbReference type="CDD" id="cd06602">
    <property type="entry name" value="GH31_MGAM_SI_GAA"/>
    <property type="match status" value="2"/>
</dbReference>
<dbReference type="Pfam" id="PF21365">
    <property type="entry name" value="Glyco_hydro_31_3rd"/>
    <property type="match status" value="2"/>
</dbReference>
<accession>A0A6J2X100</accession>
<evidence type="ECO:0000256" key="15">
    <source>
        <dbReference type="ARBA" id="ARBA00023180"/>
    </source>
</evidence>
<dbReference type="Pfam" id="PF00088">
    <property type="entry name" value="Trefoil"/>
    <property type="match status" value="2"/>
</dbReference>
<evidence type="ECO:0000256" key="9">
    <source>
        <dbReference type="ARBA" id="ARBA00022737"/>
    </source>
</evidence>
<feature type="domain" description="P-type" evidence="20">
    <location>
        <begin position="920"/>
        <end position="969"/>
    </location>
</feature>
<dbReference type="Gene3D" id="2.60.40.1760">
    <property type="entry name" value="glycosyl hydrolase (family 31)"/>
    <property type="match status" value="2"/>
</dbReference>
<evidence type="ECO:0000259" key="20">
    <source>
        <dbReference type="PROSITE" id="PS51448"/>
    </source>
</evidence>
<evidence type="ECO:0000256" key="10">
    <source>
        <dbReference type="ARBA" id="ARBA00022801"/>
    </source>
</evidence>
<comment type="subcellular location">
    <subcellularLocation>
        <location evidence="3">Endomembrane system</location>
    </subcellularLocation>
    <subcellularLocation>
        <location evidence="2">Membrane</location>
        <topology evidence="2">Single-pass membrane protein</topology>
    </subcellularLocation>
</comment>
<evidence type="ECO:0000256" key="19">
    <source>
        <dbReference type="SAM" id="Phobius"/>
    </source>
</evidence>
<dbReference type="Pfam" id="PF13802">
    <property type="entry name" value="Gal_mutarotas_2"/>
    <property type="match status" value="1"/>
</dbReference>
<keyword evidence="9" id="KW-0677">Repeat</keyword>
<dbReference type="InterPro" id="IPR030459">
    <property type="entry name" value="Glyco_hydro_31_CS"/>
</dbReference>
<organism evidence="21 22">
    <name type="scientific">Chanos chanos</name>
    <name type="common">Milkfish</name>
    <name type="synonym">Mugil chanos</name>
    <dbReference type="NCBI Taxonomy" id="29144"/>
    <lineage>
        <taxon>Eukaryota</taxon>
        <taxon>Metazoa</taxon>
        <taxon>Chordata</taxon>
        <taxon>Craniata</taxon>
        <taxon>Vertebrata</taxon>
        <taxon>Euteleostomi</taxon>
        <taxon>Actinopterygii</taxon>
        <taxon>Neopterygii</taxon>
        <taxon>Teleostei</taxon>
        <taxon>Ostariophysi</taxon>
        <taxon>Gonorynchiformes</taxon>
        <taxon>Chanidae</taxon>
        <taxon>Chanos</taxon>
    </lineage>
</organism>
<protein>
    <recommendedName>
        <fullName evidence="5">alpha-glucosidase</fullName>
        <ecNumber evidence="5">3.2.1.20</ecNumber>
    </recommendedName>
    <alternativeName>
        <fullName evidence="17">Maltase</fullName>
    </alternativeName>
</protein>
<dbReference type="PROSITE" id="PS00129">
    <property type="entry name" value="GLYCOSYL_HYDROL_F31_1"/>
    <property type="match status" value="1"/>
</dbReference>
<evidence type="ECO:0000256" key="13">
    <source>
        <dbReference type="ARBA" id="ARBA00023136"/>
    </source>
</evidence>
<name>A0A6J2X100_CHACN</name>
<dbReference type="Gene3D" id="2.60.40.1180">
    <property type="entry name" value="Golgi alpha-mannosidase II"/>
    <property type="match status" value="4"/>
</dbReference>
<dbReference type="GO" id="GO:0016324">
    <property type="term" value="C:apical plasma membrane"/>
    <property type="evidence" value="ECO:0007669"/>
    <property type="project" value="UniProtKB-SubCell"/>
</dbReference>
<evidence type="ECO:0000313" key="21">
    <source>
        <dbReference type="Proteomes" id="UP000504632"/>
    </source>
</evidence>
<dbReference type="GeneID" id="115830301"/>
<dbReference type="InterPro" id="IPR030458">
    <property type="entry name" value="Glyco_hydro_31_AS"/>
</dbReference>
<dbReference type="GO" id="GO:0004558">
    <property type="term" value="F:alpha-1,4-glucosidase activity"/>
    <property type="evidence" value="ECO:0007669"/>
    <property type="project" value="TreeGrafter"/>
</dbReference>
<dbReference type="CDD" id="cd00111">
    <property type="entry name" value="Trefoil"/>
    <property type="match status" value="2"/>
</dbReference>
<evidence type="ECO:0000313" key="22">
    <source>
        <dbReference type="RefSeq" id="XP_030650308.1"/>
    </source>
</evidence>
<gene>
    <name evidence="22" type="primary">si</name>
</gene>
<dbReference type="SUPFAM" id="SSF51445">
    <property type="entry name" value="(Trans)glycosidases"/>
    <property type="match status" value="2"/>
</dbReference>
<dbReference type="CDD" id="cd14752">
    <property type="entry name" value="GH31_N"/>
    <property type="match status" value="2"/>
</dbReference>
<dbReference type="PROSITE" id="PS00025">
    <property type="entry name" value="P_TREFOIL_1"/>
    <property type="match status" value="1"/>
</dbReference>
<dbReference type="Pfam" id="PF01055">
    <property type="entry name" value="Glyco_hydro_31_2nd"/>
    <property type="match status" value="2"/>
</dbReference>
<evidence type="ECO:0000256" key="8">
    <source>
        <dbReference type="ARBA" id="ARBA00022729"/>
    </source>
</evidence>
<keyword evidence="11" id="KW-0735">Signal-anchor</keyword>
<dbReference type="PROSITE" id="PS51448">
    <property type="entry name" value="P_TREFOIL_2"/>
    <property type="match status" value="2"/>
</dbReference>
<dbReference type="SUPFAM" id="SSF51011">
    <property type="entry name" value="Glycosyl hydrolase domain"/>
    <property type="match status" value="2"/>
</dbReference>
<dbReference type="EC" id="3.2.1.20" evidence="5"/>
<dbReference type="CTD" id="6476"/>
<sequence>MGKRKFSGLEIVLMVLFLMVTVVAVVLIVLMATGEPAVTKDPTHPTDPTTSSPINIECPNIALAERVDCFPEPGASQQRCEARGCCWSPRDETNIPWCFFSKNHGYKVVSKQTPDNTHMMATLERMNAPSLFGADIPKLTFHAWMQTKNRFRFKITDAEKTRFEVPHEHVKPPTTPLTGAPNYEFELLENPFGVRVRRASNKKILFDTTMGPLVFADQFLQLSSKLPSENIYGLGEHVHQNFRHDLNWRTWPIFTRDAFPNGGTHNLYGHYPYFTCLEDNQGKSFGVFLMNSNAMEVTLQPAPAITYRTIGGVLDFYILLADTPEQLTQEFTELIGRPVIPAYWSLGFQLSRWNYGSLDEVKRTVERNVEAGLPFDIQYTDIDYMEDKKIFTYDMVKFKDLPQFADYLHNKGMKYILILDPAVATSKRINGPYEAYDTGSQANAWITEADGKTPVLGEVWPGETVFPDFTSKACIDWWVDENVKLHNLLKHDAIWIDMNEVASFVKGSKNGCTDGPLNYPPYTPRILDGLMYSKTLCMDFKQHWGNHYDVHSLYGYSMVLATEEAVKQVYGTNRSLMLTRSSFPGVGKYSGHWLGDNGANWNDIKWAIPGMLEFSLFGVPYIGADICGFFDDSPEELCRRWMQVGAFYPFSRNHNAENYKPQDPAIYGKDSLLMKSSIKYLNIRYTLLPYLYTLFYKAHVSGETVVRPMMHEFYSDPFTYTVDRQFLWGRHLLITPILDPGTEHVQAYIPDARWYEYESEMEISERKQHVNMYLPADKLGLHIRGGAILPTQRPAVTTTFSRRNPMGLIIALDDRNEASGELFWDDGDSRGTVESGKFIHYQFKVLLGILTMTVTQNGYTDPNNLKFEDITVLGVEAQPGSVSITQGETITSVPASNIMYDATKKVLHLKGLGLELGKDYKVSWDTVIADFERIDCHPEENSDETKCRARGCNWQTSNVAGVPWCYFPTDYGYTASGVSETATGWQFDINRNTKYSFERPGSPNINRLRVEISYLTGHSLRFKVYDPLSSRYEVPVPLNLPPTLESDAAKRMYTVEVSQNPFGIRIIRKETKTVIWDSVLPGFTFSDMFIQISTRLPTEYIYGFGETEHTSFKHEMNWHTWGMFTKDQPPGYKLNCYGVHPFYMGLESSNHAHAVLLLNSNAMDVTVQPTPALTYRTLGGILDFYMMLGPTPEQVVQEYTDLIGRPVLPAYWSLGFQLCRYGYVNDQEISDLYHDMRAAGIPYDVQYADIDYMERQLAFKLDMENFAGLPALVDRLQAEGMRFMFITDPAMSGNETQPYRPFTNGVTQDVFIKWPEALGGDIVWGKVWPDYPNVIVDDSLDWDTQVELYRAHTAFPDFLYNKTSEWWYEELLAFYNIVKYDGLWIDMNEPASFVHGTVGGVCRGENKYDFPPYMPPLESKHMGLKHKTLCMNAEQRLNDGTPVKHYDVHNLYGWSHAKPSYDALLRITGKRGIVVSRSTYPSSGRWVGHWLGDNNASWDQLYKSIIGMLEFSLFGISYTGADICGFFNKAEYEMCLRWMHLGAFYPYSRNHNGLGNPRQDPVAWDQPFAEASRDVLNIRYTLLPYLYTLLFEAHSQGSTVVRPLLHEFVNDRQTWEIHRQFLWGPALLISPALDPGVTTVRGYIPDARWYDYHTTMDIGVRKQYFDMYTPLNHINLHVRGGHILPWQAPAANTNASRTNPLGLLVALGDDGTAQGSLFWDDGDGIDTYERGAYLYETFSVSKNTLSITVIHNGLAPTDRLKLGKVRVWGAGSLLVTEVTMKVPGQADSSLPFTHNTATQELEIDATARNHFVDTQFTITWNTGV</sequence>
<feature type="domain" description="P-type" evidence="20">
    <location>
        <begin position="56"/>
        <end position="102"/>
    </location>
</feature>
<evidence type="ECO:0000256" key="14">
    <source>
        <dbReference type="ARBA" id="ARBA00023157"/>
    </source>
</evidence>
<dbReference type="GO" id="GO:0030246">
    <property type="term" value="F:carbohydrate binding"/>
    <property type="evidence" value="ECO:0007669"/>
    <property type="project" value="InterPro"/>
</dbReference>
<dbReference type="InterPro" id="IPR044913">
    <property type="entry name" value="P_trefoil_dom_sf"/>
</dbReference>
<evidence type="ECO:0000256" key="1">
    <source>
        <dbReference type="ARBA" id="ARBA00001657"/>
    </source>
</evidence>
<reference evidence="22" key="1">
    <citation type="submission" date="2025-08" db="UniProtKB">
        <authorList>
            <consortium name="RefSeq"/>
        </authorList>
    </citation>
    <scope>IDENTIFICATION</scope>
</reference>
<dbReference type="Gene3D" id="3.20.20.80">
    <property type="entry name" value="Glycosidases"/>
    <property type="match status" value="2"/>
</dbReference>
<evidence type="ECO:0000256" key="3">
    <source>
        <dbReference type="ARBA" id="ARBA00004308"/>
    </source>
</evidence>
<proteinExistence type="inferred from homology"/>
<dbReference type="PROSITE" id="PS00707">
    <property type="entry name" value="GLYCOSYL_HYDROL_F31_2"/>
    <property type="match status" value="1"/>
</dbReference>
<evidence type="ECO:0000256" key="12">
    <source>
        <dbReference type="ARBA" id="ARBA00022989"/>
    </source>
</evidence>
<evidence type="ECO:0000256" key="2">
    <source>
        <dbReference type="ARBA" id="ARBA00004167"/>
    </source>
</evidence>
<dbReference type="FunFam" id="2.60.40.1760:FF:000001">
    <property type="entry name" value="Maltase-glucoamylase, intestinal"/>
    <property type="match status" value="2"/>
</dbReference>
<evidence type="ECO:0000256" key="7">
    <source>
        <dbReference type="ARBA" id="ARBA00022692"/>
    </source>
</evidence>
<keyword evidence="16" id="KW-0326">Glycosidase</keyword>
<dbReference type="PANTHER" id="PTHR22762:SF133">
    <property type="entry name" value="P-TYPE DOMAIN-CONTAINING PROTEIN"/>
    <property type="match status" value="1"/>
</dbReference>
<evidence type="ECO:0000256" key="17">
    <source>
        <dbReference type="ARBA" id="ARBA00041343"/>
    </source>
</evidence>
<dbReference type="FunFam" id="2.60.40.1180:FF:000005">
    <property type="entry name" value="Maltase-glucoamylase, intestinal"/>
    <property type="match status" value="2"/>
</dbReference>
<evidence type="ECO:0000256" key="18">
    <source>
        <dbReference type="PROSITE-ProRule" id="PRU00779"/>
    </source>
</evidence>
<dbReference type="InterPro" id="IPR000322">
    <property type="entry name" value="Glyco_hydro_31_TIM"/>
</dbReference>
<feature type="transmembrane region" description="Helical" evidence="19">
    <location>
        <begin position="12"/>
        <end position="32"/>
    </location>
</feature>
<dbReference type="GO" id="GO:0012505">
    <property type="term" value="C:endomembrane system"/>
    <property type="evidence" value="ECO:0007669"/>
    <property type="project" value="UniProtKB-ARBA"/>
</dbReference>